<feature type="non-terminal residue" evidence="1">
    <location>
        <position position="56"/>
    </location>
</feature>
<name>A0A392U1X6_9FABA</name>
<accession>A0A392U1X6</accession>
<sequence>MELMANAMAQEVVSRIADRVAQEARRGGEDKLRLERFMNNKLPIFKGGYDPDGAQT</sequence>
<protein>
    <submittedName>
        <fullName evidence="1">Uncharacterized protein</fullName>
    </submittedName>
</protein>
<evidence type="ECO:0000313" key="1">
    <source>
        <dbReference type="EMBL" id="MCI66396.1"/>
    </source>
</evidence>
<dbReference type="EMBL" id="LXQA010694654">
    <property type="protein sequence ID" value="MCI66396.1"/>
    <property type="molecule type" value="Genomic_DNA"/>
</dbReference>
<evidence type="ECO:0000313" key="2">
    <source>
        <dbReference type="Proteomes" id="UP000265520"/>
    </source>
</evidence>
<dbReference type="Proteomes" id="UP000265520">
    <property type="component" value="Unassembled WGS sequence"/>
</dbReference>
<comment type="caution">
    <text evidence="1">The sequence shown here is derived from an EMBL/GenBank/DDBJ whole genome shotgun (WGS) entry which is preliminary data.</text>
</comment>
<organism evidence="1 2">
    <name type="scientific">Trifolium medium</name>
    <dbReference type="NCBI Taxonomy" id="97028"/>
    <lineage>
        <taxon>Eukaryota</taxon>
        <taxon>Viridiplantae</taxon>
        <taxon>Streptophyta</taxon>
        <taxon>Embryophyta</taxon>
        <taxon>Tracheophyta</taxon>
        <taxon>Spermatophyta</taxon>
        <taxon>Magnoliopsida</taxon>
        <taxon>eudicotyledons</taxon>
        <taxon>Gunneridae</taxon>
        <taxon>Pentapetalae</taxon>
        <taxon>rosids</taxon>
        <taxon>fabids</taxon>
        <taxon>Fabales</taxon>
        <taxon>Fabaceae</taxon>
        <taxon>Papilionoideae</taxon>
        <taxon>50 kb inversion clade</taxon>
        <taxon>NPAAA clade</taxon>
        <taxon>Hologalegina</taxon>
        <taxon>IRL clade</taxon>
        <taxon>Trifolieae</taxon>
        <taxon>Trifolium</taxon>
    </lineage>
</organism>
<keyword evidence="2" id="KW-1185">Reference proteome</keyword>
<dbReference type="AlphaFoldDB" id="A0A392U1X6"/>
<proteinExistence type="predicted"/>
<reference evidence="1 2" key="1">
    <citation type="journal article" date="2018" name="Front. Plant Sci.">
        <title>Red Clover (Trifolium pratense) and Zigzag Clover (T. medium) - A Picture of Genomic Similarities and Differences.</title>
        <authorList>
            <person name="Dluhosova J."/>
            <person name="Istvanek J."/>
            <person name="Nedelnik J."/>
            <person name="Repkova J."/>
        </authorList>
    </citation>
    <scope>NUCLEOTIDE SEQUENCE [LARGE SCALE GENOMIC DNA]</scope>
    <source>
        <strain evidence="2">cv. 10/8</strain>
        <tissue evidence="1">Leaf</tissue>
    </source>
</reference>